<dbReference type="InterPro" id="IPR013078">
    <property type="entry name" value="His_Pase_superF_clade-1"/>
</dbReference>
<dbReference type="EnsemblMetazoa" id="CapteT193119">
    <property type="protein sequence ID" value="CapteP193119"/>
    <property type="gene ID" value="CapteG193119"/>
</dbReference>
<evidence type="ECO:0000259" key="10">
    <source>
        <dbReference type="PROSITE" id="PS50030"/>
    </source>
</evidence>
<feature type="compositionally biased region" description="Polar residues" evidence="8">
    <location>
        <begin position="497"/>
        <end position="514"/>
    </location>
</feature>
<reference evidence="13" key="1">
    <citation type="submission" date="2012-12" db="EMBL/GenBank/DDBJ databases">
        <authorList>
            <person name="Hellsten U."/>
            <person name="Grimwood J."/>
            <person name="Chapman J.A."/>
            <person name="Shapiro H."/>
            <person name="Aerts A."/>
            <person name="Otillar R.P."/>
            <person name="Terry A.Y."/>
            <person name="Boore J.L."/>
            <person name="Simakov O."/>
            <person name="Marletaz F."/>
            <person name="Cho S.-J."/>
            <person name="Edsinger-Gonzales E."/>
            <person name="Havlak P."/>
            <person name="Kuo D.-H."/>
            <person name="Larsson T."/>
            <person name="Lv J."/>
            <person name="Arendt D."/>
            <person name="Savage R."/>
            <person name="Osoegawa K."/>
            <person name="de Jong P."/>
            <person name="Lindberg D.R."/>
            <person name="Seaver E.C."/>
            <person name="Weisblat D.A."/>
            <person name="Putnam N.H."/>
            <person name="Grigoriev I.V."/>
            <person name="Rokhsar D.S."/>
        </authorList>
    </citation>
    <scope>NUCLEOTIDE SEQUENCE</scope>
    <source>
        <strain evidence="13">I ESC-2004</strain>
    </source>
</reference>
<dbReference type="SUPFAM" id="SSF46934">
    <property type="entry name" value="UBA-like"/>
    <property type="match status" value="1"/>
</dbReference>
<evidence type="ECO:0000256" key="3">
    <source>
        <dbReference type="ARBA" id="ARBA00022490"/>
    </source>
</evidence>
<feature type="compositionally biased region" description="Low complexity" evidence="8">
    <location>
        <begin position="415"/>
        <end position="440"/>
    </location>
</feature>
<dbReference type="InterPro" id="IPR036028">
    <property type="entry name" value="SH3-like_dom_sf"/>
</dbReference>
<accession>R7UNE6</accession>
<dbReference type="PANTHER" id="PTHR16469">
    <property type="entry name" value="UBIQUITIN-ASSOCIATED AND SH3 DOMAIN-CONTAINING BA-RELATED"/>
    <property type="match status" value="1"/>
</dbReference>
<dbReference type="CDD" id="cd07067">
    <property type="entry name" value="HP_PGM_like"/>
    <property type="match status" value="1"/>
</dbReference>
<dbReference type="EMBL" id="AMQN01001104">
    <property type="status" value="NOT_ANNOTATED_CDS"/>
    <property type="molecule type" value="Genomic_DNA"/>
</dbReference>
<evidence type="ECO:0000256" key="7">
    <source>
        <dbReference type="PROSITE-ProRule" id="PRU00192"/>
    </source>
</evidence>
<dbReference type="InterPro" id="IPR009097">
    <property type="entry name" value="Cyclic_Pdiesterase"/>
</dbReference>
<feature type="region of interest" description="Disordered" evidence="8">
    <location>
        <begin position="543"/>
        <end position="590"/>
    </location>
</feature>
<dbReference type="SUPFAM" id="SSF50044">
    <property type="entry name" value="SH3-domain"/>
    <property type="match status" value="1"/>
</dbReference>
<dbReference type="AlphaFoldDB" id="R7UNE6"/>
<dbReference type="Proteomes" id="UP000014760">
    <property type="component" value="Unassembled WGS sequence"/>
</dbReference>
<feature type="compositionally biased region" description="Low complexity" evidence="8">
    <location>
        <begin position="479"/>
        <end position="496"/>
    </location>
</feature>
<comment type="subcellular location">
    <subcellularLocation>
        <location evidence="1">Cytoplasm</location>
        <location evidence="1">Cytosol</location>
    </subcellularLocation>
</comment>
<dbReference type="FunFam" id="1.10.8.10:FF:000053">
    <property type="entry name" value="Ubiquitin-associated and SH3 domain-containing, A"/>
    <property type="match status" value="1"/>
</dbReference>
<dbReference type="InterPro" id="IPR001452">
    <property type="entry name" value="SH3_domain"/>
</dbReference>
<dbReference type="OMA" id="NMPKEIP"/>
<dbReference type="InterPro" id="IPR029033">
    <property type="entry name" value="His_PPase_superfam"/>
</dbReference>
<dbReference type="InterPro" id="IPR009060">
    <property type="entry name" value="UBA-like_sf"/>
</dbReference>
<dbReference type="PROSITE" id="PS50030">
    <property type="entry name" value="UBA"/>
    <property type="match status" value="1"/>
</dbReference>
<evidence type="ECO:0000256" key="4">
    <source>
        <dbReference type="ARBA" id="ARBA00022801"/>
    </source>
</evidence>
<feature type="region of interest" description="Disordered" evidence="8">
    <location>
        <begin position="360"/>
        <end position="527"/>
    </location>
</feature>
<keyword evidence="13" id="KW-1185">Reference proteome</keyword>
<sequence>MAAMELPPRRSRKQQQEITIQRNRSALDVLMQMGFPRHRAEKALAATGDKGVQLASDWLLSHVNDPNLDDRTARDYILYLCPVGQLQHELLDFWQKSYQECGWNRAHNYFPHITLCSFFKADDAQVSKLSHAIKTIAERIGTLPEVIELEYFSSANFIGLFVTESFAPLLKQITADFAEEVKKSLGVTVEPHKKQLHVSLAYQFPAEHRERLENIAKNINKNLPVRWDLRMYSRDPKTSNCQVRKVLYTHTPQAPDELDLLDGDFIFLDETEIESSPDGWYQGTSWLTGCMGMFAGNYTERTGETETWTMHRSIPIVGTDLLLGAAGRGDQLEQDEYEHNLPVRHTQPPATRDQLYTRLQHESRSNGPSPDLTAGSVESTAGPPVPRLRRSASGTSSALQQQTSNATGPPGGTNPGSAPGAASPSSSSSAASSPGASKPSRQITRVPSDLSMSDSPKTDRKGPAPLPPNSDRNSRVGVSSGIASSPANSASSSGPSTGTHIQQRTGSGQISNYVNVPHPKTGTHSSLSMQNSYYTVGEPMDFVESPTEQGKAPSTAASTIGGVAASPKPSRRSVKEGGGGGGGTAPQMRGVRHVGPRQLYVVRHGERIDFTFGKDWIQNSFDQTGNYIRYDLNMPKNLPKRKGGPQDFSKDSPLTIQGHFQARLAGEAMKEKDIPIAHVYSSPSLRCIETAASILRGLSVERDIHVEPGLFEWLGWYQSGIPRFLTLPELTEWGFCVDATYSAILPTSKYNMQETTEQHYDRCYQTTKDILRRHENEGGNVLVVAHAASLDVCTRQLVGQAARSHAGFHDVLHKIPYCAMSVAQEACLVRDTWYLIEPPILPFAHTNNPKYNWTCLTTPSLV</sequence>
<dbReference type="InterPro" id="IPR015940">
    <property type="entry name" value="UBA"/>
</dbReference>
<evidence type="ECO:0000256" key="5">
    <source>
        <dbReference type="ARBA" id="ARBA00022912"/>
    </source>
</evidence>
<gene>
    <name evidence="11" type="ORF">CAPTEDRAFT_193119</name>
</gene>
<protein>
    <recommendedName>
        <fullName evidence="6">Protein UBASH3A homolog</fullName>
    </recommendedName>
</protein>
<keyword evidence="3" id="KW-0963">Cytoplasm</keyword>
<dbReference type="EMBL" id="KB299619">
    <property type="protein sequence ID" value="ELU07750.1"/>
    <property type="molecule type" value="Genomic_DNA"/>
</dbReference>
<reference evidence="12" key="3">
    <citation type="submission" date="2015-06" db="UniProtKB">
        <authorList>
            <consortium name="EnsemblMetazoa"/>
        </authorList>
    </citation>
    <scope>IDENTIFICATION</scope>
</reference>
<dbReference type="Gene3D" id="3.90.1140.10">
    <property type="entry name" value="Cyclic phosphodiesterase"/>
    <property type="match status" value="1"/>
</dbReference>
<dbReference type="HOGENOM" id="CLU_016516_1_0_1"/>
<feature type="domain" description="SH3" evidence="9">
    <location>
        <begin position="239"/>
        <end position="304"/>
    </location>
</feature>
<dbReference type="Gene3D" id="3.40.50.1240">
    <property type="entry name" value="Phosphoglycerate mutase-like"/>
    <property type="match status" value="1"/>
</dbReference>
<dbReference type="Gene3D" id="1.10.8.10">
    <property type="entry name" value="DNA helicase RuvA subunit, C-terminal domain"/>
    <property type="match status" value="1"/>
</dbReference>
<evidence type="ECO:0000256" key="8">
    <source>
        <dbReference type="SAM" id="MobiDB-lite"/>
    </source>
</evidence>
<dbReference type="OrthoDB" id="414418at2759"/>
<keyword evidence="5" id="KW-0904">Protein phosphatase</keyword>
<organism evidence="11">
    <name type="scientific">Capitella teleta</name>
    <name type="common">Polychaete worm</name>
    <dbReference type="NCBI Taxonomy" id="283909"/>
    <lineage>
        <taxon>Eukaryota</taxon>
        <taxon>Metazoa</taxon>
        <taxon>Spiralia</taxon>
        <taxon>Lophotrochozoa</taxon>
        <taxon>Annelida</taxon>
        <taxon>Polychaeta</taxon>
        <taxon>Sedentaria</taxon>
        <taxon>Scolecida</taxon>
        <taxon>Capitellidae</taxon>
        <taxon>Capitella</taxon>
    </lineage>
</organism>
<evidence type="ECO:0000313" key="11">
    <source>
        <dbReference type="EMBL" id="ELU07750.1"/>
    </source>
</evidence>
<dbReference type="CDD" id="cd11791">
    <property type="entry name" value="SH3_UBASH3"/>
    <property type="match status" value="1"/>
</dbReference>
<keyword evidence="4" id="KW-0378">Hydrolase</keyword>
<dbReference type="Pfam" id="PF22562">
    <property type="entry name" value="UBA_7"/>
    <property type="match status" value="1"/>
</dbReference>
<feature type="compositionally biased region" description="Polar residues" evidence="8">
    <location>
        <begin position="441"/>
        <end position="455"/>
    </location>
</feature>
<dbReference type="CDD" id="cd14301">
    <property type="entry name" value="UBA_UBS3B"/>
    <property type="match status" value="1"/>
</dbReference>
<dbReference type="SMART" id="SM00165">
    <property type="entry name" value="UBA"/>
    <property type="match status" value="1"/>
</dbReference>
<evidence type="ECO:0000313" key="13">
    <source>
        <dbReference type="Proteomes" id="UP000014760"/>
    </source>
</evidence>
<evidence type="ECO:0000313" key="12">
    <source>
        <dbReference type="EnsemblMetazoa" id="CapteP193119"/>
    </source>
</evidence>
<proteinExistence type="predicted"/>
<dbReference type="PANTHER" id="PTHR16469:SF27">
    <property type="entry name" value="UBIQUITIN-ASSOCIATED AND SH3 DOMAIN-CONTAINING BA-RELATED"/>
    <property type="match status" value="1"/>
</dbReference>
<dbReference type="Gene3D" id="2.30.30.40">
    <property type="entry name" value="SH3 Domains"/>
    <property type="match status" value="1"/>
</dbReference>
<reference evidence="11 13" key="2">
    <citation type="journal article" date="2013" name="Nature">
        <title>Insights into bilaterian evolution from three spiralian genomes.</title>
        <authorList>
            <person name="Simakov O."/>
            <person name="Marletaz F."/>
            <person name="Cho S.J."/>
            <person name="Edsinger-Gonzales E."/>
            <person name="Havlak P."/>
            <person name="Hellsten U."/>
            <person name="Kuo D.H."/>
            <person name="Larsson T."/>
            <person name="Lv J."/>
            <person name="Arendt D."/>
            <person name="Savage R."/>
            <person name="Osoegawa K."/>
            <person name="de Jong P."/>
            <person name="Grimwood J."/>
            <person name="Chapman J.A."/>
            <person name="Shapiro H."/>
            <person name="Aerts A."/>
            <person name="Otillar R.P."/>
            <person name="Terry A.Y."/>
            <person name="Boore J.L."/>
            <person name="Grigoriev I.V."/>
            <person name="Lindberg D.R."/>
            <person name="Seaver E.C."/>
            <person name="Weisblat D.A."/>
            <person name="Putnam N.H."/>
            <person name="Rokhsar D.S."/>
        </authorList>
    </citation>
    <scope>NUCLEOTIDE SEQUENCE</scope>
    <source>
        <strain evidence="11 13">I ESC-2004</strain>
    </source>
</reference>
<dbReference type="InterPro" id="IPR051710">
    <property type="entry name" value="Phosphatase_SH3-domain"/>
</dbReference>
<keyword evidence="2 7" id="KW-0728">SH3 domain</keyword>
<dbReference type="Pfam" id="PF00300">
    <property type="entry name" value="His_Phos_1"/>
    <property type="match status" value="1"/>
</dbReference>
<feature type="domain" description="UBA" evidence="10">
    <location>
        <begin position="21"/>
        <end position="62"/>
    </location>
</feature>
<dbReference type="FunCoup" id="R7UNE6">
    <property type="interactions" value="1102"/>
</dbReference>
<dbReference type="SMART" id="SM00855">
    <property type="entry name" value="PGAM"/>
    <property type="match status" value="1"/>
</dbReference>
<dbReference type="GO" id="GO:0004721">
    <property type="term" value="F:phosphoprotein phosphatase activity"/>
    <property type="evidence" value="ECO:0007669"/>
    <property type="project" value="UniProtKB-KW"/>
</dbReference>
<dbReference type="STRING" id="283909.R7UNE6"/>
<dbReference type="GO" id="GO:0005829">
    <property type="term" value="C:cytosol"/>
    <property type="evidence" value="ECO:0007669"/>
    <property type="project" value="UniProtKB-SubCell"/>
</dbReference>
<dbReference type="SUPFAM" id="SSF53254">
    <property type="entry name" value="Phosphoglycerate mutase-like"/>
    <property type="match status" value="1"/>
</dbReference>
<dbReference type="SMART" id="SM00326">
    <property type="entry name" value="SH3"/>
    <property type="match status" value="1"/>
</dbReference>
<evidence type="ECO:0000259" key="9">
    <source>
        <dbReference type="PROSITE" id="PS50002"/>
    </source>
</evidence>
<evidence type="ECO:0000256" key="1">
    <source>
        <dbReference type="ARBA" id="ARBA00004514"/>
    </source>
</evidence>
<dbReference type="FunFam" id="3.40.50.1240:FF:000032">
    <property type="entry name" value="Blast:Protein UBASH3A homolog"/>
    <property type="match status" value="1"/>
</dbReference>
<dbReference type="PROSITE" id="PS50002">
    <property type="entry name" value="SH3"/>
    <property type="match status" value="1"/>
</dbReference>
<feature type="compositionally biased region" description="Polar residues" evidence="8">
    <location>
        <begin position="392"/>
        <end position="403"/>
    </location>
</feature>
<dbReference type="GO" id="GO:0003993">
    <property type="term" value="F:acid phosphatase activity"/>
    <property type="evidence" value="ECO:0007669"/>
    <property type="project" value="UniProtKB-ARBA"/>
</dbReference>
<dbReference type="SUPFAM" id="SSF55144">
    <property type="entry name" value="LigT-like"/>
    <property type="match status" value="1"/>
</dbReference>
<name>R7UNE6_CAPTE</name>
<evidence type="ECO:0000256" key="6">
    <source>
        <dbReference type="ARBA" id="ARBA00083868"/>
    </source>
</evidence>
<evidence type="ECO:0000256" key="2">
    <source>
        <dbReference type="ARBA" id="ARBA00022443"/>
    </source>
</evidence>